<dbReference type="STRING" id="1073328.SAMN05216294_0062"/>
<evidence type="ECO:0000313" key="3">
    <source>
        <dbReference type="Proteomes" id="UP000199592"/>
    </source>
</evidence>
<dbReference type="OrthoDB" id="1451346at2"/>
<evidence type="ECO:0008006" key="4">
    <source>
        <dbReference type="Google" id="ProtNLM"/>
    </source>
</evidence>
<dbReference type="Proteomes" id="UP000199592">
    <property type="component" value="Unassembled WGS sequence"/>
</dbReference>
<protein>
    <recommendedName>
        <fullName evidence="4">GTP-binding protein</fullName>
    </recommendedName>
</protein>
<dbReference type="EMBL" id="FNMY01000002">
    <property type="protein sequence ID" value="SDW71985.1"/>
    <property type="molecule type" value="Genomic_DNA"/>
</dbReference>
<proteinExistence type="predicted"/>
<keyword evidence="3" id="KW-1185">Reference proteome</keyword>
<organism evidence="2 3">
    <name type="scientific">Flagellimonas zhangzhouensis</name>
    <dbReference type="NCBI Taxonomy" id="1073328"/>
    <lineage>
        <taxon>Bacteria</taxon>
        <taxon>Pseudomonadati</taxon>
        <taxon>Bacteroidota</taxon>
        <taxon>Flavobacteriia</taxon>
        <taxon>Flavobacteriales</taxon>
        <taxon>Flavobacteriaceae</taxon>
        <taxon>Flagellimonas</taxon>
    </lineage>
</organism>
<accession>A0A1H2VUF4</accession>
<evidence type="ECO:0000256" key="1">
    <source>
        <dbReference type="SAM" id="Phobius"/>
    </source>
</evidence>
<gene>
    <name evidence="2" type="ORF">SAMN04487892_2230</name>
</gene>
<sequence>MSELTNEIVLRPRFRISLKGELEELEQVFDGVHADSFQVKRLDEHIFIKFKKKETNFWTPQLHLELSSFEKGISNIRGVFGPNPTLWTFFMFLHFGVATLFVILGIFAYSNYSLDKDITIWLVGMFFLMVIWIALYAFGRLGKSKGEPQMEQLKRFFKDTISGFKRIGEIT</sequence>
<keyword evidence="1" id="KW-1133">Transmembrane helix</keyword>
<reference evidence="3" key="1">
    <citation type="submission" date="2016-10" db="EMBL/GenBank/DDBJ databases">
        <authorList>
            <person name="Varghese N."/>
            <person name="Submissions S."/>
        </authorList>
    </citation>
    <scope>NUCLEOTIDE SEQUENCE [LARGE SCALE GENOMIC DNA]</scope>
    <source>
        <strain evidence="3">DSM 25030</strain>
    </source>
</reference>
<name>A0A1H2VUF4_9FLAO</name>
<dbReference type="AlphaFoldDB" id="A0A1H2VUF4"/>
<evidence type="ECO:0000313" key="2">
    <source>
        <dbReference type="EMBL" id="SDW71985.1"/>
    </source>
</evidence>
<feature type="transmembrane region" description="Helical" evidence="1">
    <location>
        <begin position="118"/>
        <end position="138"/>
    </location>
</feature>
<dbReference type="RefSeq" id="WP_090291537.1">
    <property type="nucleotide sequence ID" value="NZ_FNKI01000001.1"/>
</dbReference>
<feature type="transmembrane region" description="Helical" evidence="1">
    <location>
        <begin position="86"/>
        <end position="112"/>
    </location>
</feature>
<keyword evidence="1" id="KW-0472">Membrane</keyword>
<keyword evidence="1" id="KW-0812">Transmembrane</keyword>